<dbReference type="Pfam" id="PF12802">
    <property type="entry name" value="MarR_2"/>
    <property type="match status" value="1"/>
</dbReference>
<dbReference type="InterPro" id="IPR036388">
    <property type="entry name" value="WH-like_DNA-bd_sf"/>
</dbReference>
<dbReference type="GO" id="GO:0016301">
    <property type="term" value="F:kinase activity"/>
    <property type="evidence" value="ECO:0007669"/>
    <property type="project" value="UniProtKB-KW"/>
</dbReference>
<keyword evidence="3" id="KW-0808">Transferase</keyword>
<dbReference type="InterPro" id="IPR000600">
    <property type="entry name" value="ROK"/>
</dbReference>
<dbReference type="OrthoDB" id="49685at2"/>
<dbReference type="Proteomes" id="UP000543836">
    <property type="component" value="Unassembled WGS sequence"/>
</dbReference>
<dbReference type="RefSeq" id="WP_028750163.1">
    <property type="nucleotide sequence ID" value="NZ_JACIIG010000002.1"/>
</dbReference>
<gene>
    <name evidence="3" type="ORF">GGE60_001175</name>
</gene>
<keyword evidence="4" id="KW-1185">Reference proteome</keyword>
<dbReference type="InterPro" id="IPR000835">
    <property type="entry name" value="HTH_MarR-typ"/>
</dbReference>
<feature type="domain" description="HTH marR-type" evidence="2">
    <location>
        <begin position="2"/>
        <end position="51"/>
    </location>
</feature>
<dbReference type="SUPFAM" id="SSF53067">
    <property type="entry name" value="Actin-like ATPase domain"/>
    <property type="match status" value="1"/>
</dbReference>
<proteinExistence type="inferred from homology"/>
<dbReference type="SUPFAM" id="SSF46785">
    <property type="entry name" value="Winged helix' DNA-binding domain"/>
    <property type="match status" value="1"/>
</dbReference>
<dbReference type="GO" id="GO:0003700">
    <property type="term" value="F:DNA-binding transcription factor activity"/>
    <property type="evidence" value="ECO:0007669"/>
    <property type="project" value="InterPro"/>
</dbReference>
<dbReference type="Gene3D" id="1.10.10.10">
    <property type="entry name" value="Winged helix-like DNA-binding domain superfamily/Winged helix DNA-binding domain"/>
    <property type="match status" value="1"/>
</dbReference>
<keyword evidence="3" id="KW-0418">Kinase</keyword>
<evidence type="ECO:0000256" key="1">
    <source>
        <dbReference type="ARBA" id="ARBA00006479"/>
    </source>
</evidence>
<evidence type="ECO:0000313" key="3">
    <source>
        <dbReference type="EMBL" id="MBB4567074.1"/>
    </source>
</evidence>
<dbReference type="Pfam" id="PF00480">
    <property type="entry name" value="ROK"/>
    <property type="match status" value="1"/>
</dbReference>
<dbReference type="PANTHER" id="PTHR18964:SF149">
    <property type="entry name" value="BIFUNCTIONAL UDP-N-ACETYLGLUCOSAMINE 2-EPIMERASE_N-ACETYLMANNOSAMINE KINASE"/>
    <property type="match status" value="1"/>
</dbReference>
<evidence type="ECO:0000259" key="2">
    <source>
        <dbReference type="Pfam" id="PF12802"/>
    </source>
</evidence>
<comment type="caution">
    <text evidence="3">The sequence shown here is derived from an EMBL/GenBank/DDBJ whole genome shotgun (WGS) entry which is preliminary data.</text>
</comment>
<dbReference type="InterPro" id="IPR036390">
    <property type="entry name" value="WH_DNA-bd_sf"/>
</dbReference>
<accession>A0A7W7EJ47</accession>
<dbReference type="AlphaFoldDB" id="A0A7W7EJ47"/>
<sequence length="377" mass="39789">MLTSSQRQLLRVISESGPLSRTVLAAAMGLSKATMSGIARDLIALGILHETETVYGQGRPSILLDLHPEGAFFVGISLLQDPGPIVLCDLNGKIIARKNMPLSRDPEVIAGGIAEALPRLLAGRPDVAEKLSSLGVALSGFVDEKQANCVQSTLLGWQDVPLAKIIRQKTGIETFIENDAKALAVSEKLFGIARDIQNFSVVSFGEGIGCAHFIRGKLYRGNHGGAGEIAHCTIEPDGPPCRCGKRGCLDTVASIKAIKEMSKAGSLSCTSLAELEQEASAGNVVAVRILHRAGGALGLAIAHLIQFNDPGMVLITHVEGNFHGLLGTVVREAIEANVLPRYAGQTPVRTQRIDGDIWARGAASIAAHNFLIGPNPN</sequence>
<evidence type="ECO:0000313" key="4">
    <source>
        <dbReference type="Proteomes" id="UP000543836"/>
    </source>
</evidence>
<dbReference type="PANTHER" id="PTHR18964">
    <property type="entry name" value="ROK (REPRESSOR, ORF, KINASE) FAMILY"/>
    <property type="match status" value="1"/>
</dbReference>
<dbReference type="EMBL" id="JACIIG010000002">
    <property type="protein sequence ID" value="MBB4567074.1"/>
    <property type="molecule type" value="Genomic_DNA"/>
</dbReference>
<protein>
    <submittedName>
        <fullName evidence="3">Putative NBD/HSP70 family sugar kinase</fullName>
    </submittedName>
</protein>
<comment type="similarity">
    <text evidence="1">Belongs to the ROK (NagC/XylR) family.</text>
</comment>
<dbReference type="CDD" id="cd24073">
    <property type="entry name" value="ASKHA_ATPase_ROK_CYANR"/>
    <property type="match status" value="1"/>
</dbReference>
<reference evidence="3 4" key="1">
    <citation type="submission" date="2020-08" db="EMBL/GenBank/DDBJ databases">
        <title>Genomic Encyclopedia of Type Strains, Phase IV (KMG-V): Genome sequencing to study the core and pangenomes of soil and plant-associated prokaryotes.</title>
        <authorList>
            <person name="Whitman W."/>
        </authorList>
    </citation>
    <scope>NUCLEOTIDE SEQUENCE [LARGE SCALE GENOMIC DNA]</scope>
    <source>
        <strain evidence="3 4">SEMIA 492</strain>
    </source>
</reference>
<organism evidence="3 4">
    <name type="scientific">Rhizobium leucaenae</name>
    <dbReference type="NCBI Taxonomy" id="29450"/>
    <lineage>
        <taxon>Bacteria</taxon>
        <taxon>Pseudomonadati</taxon>
        <taxon>Pseudomonadota</taxon>
        <taxon>Alphaproteobacteria</taxon>
        <taxon>Hyphomicrobiales</taxon>
        <taxon>Rhizobiaceae</taxon>
        <taxon>Rhizobium/Agrobacterium group</taxon>
        <taxon>Rhizobium</taxon>
    </lineage>
</organism>
<dbReference type="Gene3D" id="3.30.420.40">
    <property type="match status" value="2"/>
</dbReference>
<name>A0A7W7EJ47_9HYPH</name>
<dbReference type="InterPro" id="IPR043129">
    <property type="entry name" value="ATPase_NBD"/>
</dbReference>